<dbReference type="Proteomes" id="UP000663848">
    <property type="component" value="Unassembled WGS sequence"/>
</dbReference>
<evidence type="ECO:0008006" key="3">
    <source>
        <dbReference type="Google" id="ProtNLM"/>
    </source>
</evidence>
<evidence type="ECO:0000313" key="2">
    <source>
        <dbReference type="Proteomes" id="UP000663848"/>
    </source>
</evidence>
<evidence type="ECO:0000313" key="1">
    <source>
        <dbReference type="EMBL" id="CAF4861229.1"/>
    </source>
</evidence>
<dbReference type="AlphaFoldDB" id="A0A821SV50"/>
<name>A0A821SV50_9BILA</name>
<gene>
    <name evidence="1" type="ORF">QYT958_LOCUS27936</name>
</gene>
<accession>A0A821SV50</accession>
<dbReference type="SUPFAM" id="SSF53335">
    <property type="entry name" value="S-adenosyl-L-methionine-dependent methyltransferases"/>
    <property type="match status" value="1"/>
</dbReference>
<sequence>MMDVARQLSNKYDVIIINAFTVKNHAPNTVHILECIKAYLRVLKSDGFVVSNFFSEDETQYRQTYARALFKHIYRDITKDNYIAIGLNQQAPALNRNELQFRFRALQQNKLLADMNWIQKVKHIHNTNDDK</sequence>
<dbReference type="EMBL" id="CAJOBR010007334">
    <property type="protein sequence ID" value="CAF4861229.1"/>
    <property type="molecule type" value="Genomic_DNA"/>
</dbReference>
<dbReference type="Gene3D" id="3.40.50.150">
    <property type="entry name" value="Vaccinia Virus protein VP39"/>
    <property type="match status" value="1"/>
</dbReference>
<reference evidence="1" key="1">
    <citation type="submission" date="2021-02" db="EMBL/GenBank/DDBJ databases">
        <authorList>
            <person name="Nowell W R."/>
        </authorList>
    </citation>
    <scope>NUCLEOTIDE SEQUENCE</scope>
</reference>
<organism evidence="1 2">
    <name type="scientific">Rotaria socialis</name>
    <dbReference type="NCBI Taxonomy" id="392032"/>
    <lineage>
        <taxon>Eukaryota</taxon>
        <taxon>Metazoa</taxon>
        <taxon>Spiralia</taxon>
        <taxon>Gnathifera</taxon>
        <taxon>Rotifera</taxon>
        <taxon>Eurotatoria</taxon>
        <taxon>Bdelloidea</taxon>
        <taxon>Philodinida</taxon>
        <taxon>Philodinidae</taxon>
        <taxon>Rotaria</taxon>
    </lineage>
</organism>
<comment type="caution">
    <text evidence="1">The sequence shown here is derived from an EMBL/GenBank/DDBJ whole genome shotgun (WGS) entry which is preliminary data.</text>
</comment>
<proteinExistence type="predicted"/>
<dbReference type="InterPro" id="IPR029063">
    <property type="entry name" value="SAM-dependent_MTases_sf"/>
</dbReference>
<protein>
    <recommendedName>
        <fullName evidence="3">Spermine synthase</fullName>
    </recommendedName>
</protein>